<dbReference type="Pfam" id="PF14072">
    <property type="entry name" value="DndB"/>
    <property type="match status" value="1"/>
</dbReference>
<organism evidence="1 2">
    <name type="scientific">Gimesia fumaroli</name>
    <dbReference type="NCBI Taxonomy" id="2527976"/>
    <lineage>
        <taxon>Bacteria</taxon>
        <taxon>Pseudomonadati</taxon>
        <taxon>Planctomycetota</taxon>
        <taxon>Planctomycetia</taxon>
        <taxon>Planctomycetales</taxon>
        <taxon>Planctomycetaceae</taxon>
        <taxon>Gimesia</taxon>
    </lineage>
</organism>
<gene>
    <name evidence="1" type="ORF">Enr17x_04720</name>
</gene>
<accession>A0A518I5T0</accession>
<dbReference type="OrthoDB" id="9789139at2"/>
<dbReference type="RefSeq" id="WP_145305603.1">
    <property type="nucleotide sequence ID" value="NZ_CP037452.1"/>
</dbReference>
<dbReference type="EMBL" id="CP037452">
    <property type="protein sequence ID" value="QDV48460.1"/>
    <property type="molecule type" value="Genomic_DNA"/>
</dbReference>
<keyword evidence="2" id="KW-1185">Reference proteome</keyword>
<dbReference type="InterPro" id="IPR017642">
    <property type="entry name" value="DNA_S_mod_DndB"/>
</dbReference>
<sequence length="420" mass="48242">MNEVRKLNEIALPALRGLMGDWVYYSCLMSMDELARRVHYADEIHQNKHLSDMIQRRLKRGRSEQISNYLKTQKERFFNSLVIATYGGQPNWHGLSDVRNRSGKPELENLDEETIGSIGFLTLKGDEKLFALDGQHRLAGIKKAMKDGLDHDPFDELSVIFVSHKETKKGLERTRRLFTTLNKTARPVSKGDIIALDEDDVMAICARRLIEETDMFSGDRIAFVASNNMPVTNTTSLTTIGNLYDILTILFADVQSDLKKKRAELQRVRPSNEELAAYFEYAKSLFNLLRKYFDELDEFFKSKNSSNVVKKYRGSHGGSVLFRPIGLEVLMRVIVILSKDMTLKESVKLISKLPKDLNEPPYEWLMWDSSKKTISNAHKVTLRETLLYLIGKSKFKDSTLLERYQKDTGDNSVELPEKIM</sequence>
<evidence type="ECO:0000313" key="1">
    <source>
        <dbReference type="EMBL" id="QDV48460.1"/>
    </source>
</evidence>
<dbReference type="CDD" id="cd16414">
    <property type="entry name" value="dndB_like"/>
    <property type="match status" value="1"/>
</dbReference>
<evidence type="ECO:0000313" key="2">
    <source>
        <dbReference type="Proteomes" id="UP000318313"/>
    </source>
</evidence>
<dbReference type="KEGG" id="gfm:Enr17x_04720"/>
<protein>
    <recommendedName>
        <fullName evidence="3">DGQHR domain protein</fullName>
    </recommendedName>
</protein>
<dbReference type="AlphaFoldDB" id="A0A518I5T0"/>
<reference evidence="1 2" key="1">
    <citation type="submission" date="2019-03" db="EMBL/GenBank/DDBJ databases">
        <title>Deep-cultivation of Planctomycetes and their phenomic and genomic characterization uncovers novel biology.</title>
        <authorList>
            <person name="Wiegand S."/>
            <person name="Jogler M."/>
            <person name="Boedeker C."/>
            <person name="Pinto D."/>
            <person name="Vollmers J."/>
            <person name="Rivas-Marin E."/>
            <person name="Kohn T."/>
            <person name="Peeters S.H."/>
            <person name="Heuer A."/>
            <person name="Rast P."/>
            <person name="Oberbeckmann S."/>
            <person name="Bunk B."/>
            <person name="Jeske O."/>
            <person name="Meyerdierks A."/>
            <person name="Storesund J.E."/>
            <person name="Kallscheuer N."/>
            <person name="Luecker S."/>
            <person name="Lage O.M."/>
            <person name="Pohl T."/>
            <person name="Merkel B.J."/>
            <person name="Hornburger P."/>
            <person name="Mueller R.-W."/>
            <person name="Bruemmer F."/>
            <person name="Labrenz M."/>
            <person name="Spormann A.M."/>
            <person name="Op den Camp H."/>
            <person name="Overmann J."/>
            <person name="Amann R."/>
            <person name="Jetten M.S.M."/>
            <person name="Mascher T."/>
            <person name="Medema M.H."/>
            <person name="Devos D.P."/>
            <person name="Kaster A.-K."/>
            <person name="Ovreas L."/>
            <person name="Rohde M."/>
            <person name="Galperin M.Y."/>
            <person name="Jogler C."/>
        </authorList>
    </citation>
    <scope>NUCLEOTIDE SEQUENCE [LARGE SCALE GENOMIC DNA]</scope>
    <source>
        <strain evidence="1 2">Enr17</strain>
    </source>
</reference>
<dbReference type="Proteomes" id="UP000318313">
    <property type="component" value="Chromosome"/>
</dbReference>
<proteinExistence type="predicted"/>
<dbReference type="InterPro" id="IPR017601">
    <property type="entry name" value="DGQHR-contain_dom"/>
</dbReference>
<dbReference type="NCBIfam" id="TIGR03187">
    <property type="entry name" value="DGQHR"/>
    <property type="match status" value="1"/>
</dbReference>
<name>A0A518I5T0_9PLAN</name>
<evidence type="ECO:0008006" key="3">
    <source>
        <dbReference type="Google" id="ProtNLM"/>
    </source>
</evidence>